<dbReference type="AlphaFoldDB" id="A0A498JLW2"/>
<organism evidence="2 3">
    <name type="scientific">Malus domestica</name>
    <name type="common">Apple</name>
    <name type="synonym">Pyrus malus</name>
    <dbReference type="NCBI Taxonomy" id="3750"/>
    <lineage>
        <taxon>Eukaryota</taxon>
        <taxon>Viridiplantae</taxon>
        <taxon>Streptophyta</taxon>
        <taxon>Embryophyta</taxon>
        <taxon>Tracheophyta</taxon>
        <taxon>Spermatophyta</taxon>
        <taxon>Magnoliopsida</taxon>
        <taxon>eudicotyledons</taxon>
        <taxon>Gunneridae</taxon>
        <taxon>Pentapetalae</taxon>
        <taxon>rosids</taxon>
        <taxon>fabids</taxon>
        <taxon>Rosales</taxon>
        <taxon>Rosaceae</taxon>
        <taxon>Amygdaloideae</taxon>
        <taxon>Maleae</taxon>
        <taxon>Malus</taxon>
    </lineage>
</organism>
<dbReference type="Proteomes" id="UP000290289">
    <property type="component" value="Chromosome 6"/>
</dbReference>
<evidence type="ECO:0000313" key="3">
    <source>
        <dbReference type="Proteomes" id="UP000290289"/>
    </source>
</evidence>
<name>A0A498JLW2_MALDO</name>
<sequence length="94" mass="10902">MRRRPSIMNPPLQRSRARTKRDSSSGLECWIFGLPVKPQIIRPRWWVWQAVAMTLAQTMAAMYCRKNHMFLKKLAGRQKMEPMAVAAVAMRGCL</sequence>
<dbReference type="EMBL" id="RDQH01000332">
    <property type="protein sequence ID" value="RXH96939.1"/>
    <property type="molecule type" value="Genomic_DNA"/>
</dbReference>
<evidence type="ECO:0000313" key="2">
    <source>
        <dbReference type="EMBL" id="RXH96939.1"/>
    </source>
</evidence>
<proteinExistence type="predicted"/>
<keyword evidence="3" id="KW-1185">Reference proteome</keyword>
<feature type="region of interest" description="Disordered" evidence="1">
    <location>
        <begin position="1"/>
        <end position="25"/>
    </location>
</feature>
<accession>A0A498JLW2</accession>
<gene>
    <name evidence="2" type="ORF">DVH24_035607</name>
</gene>
<protein>
    <submittedName>
        <fullName evidence="2">Uncharacterized protein</fullName>
    </submittedName>
</protein>
<comment type="caution">
    <text evidence="2">The sequence shown here is derived from an EMBL/GenBank/DDBJ whole genome shotgun (WGS) entry which is preliminary data.</text>
</comment>
<reference evidence="2 3" key="1">
    <citation type="submission" date="2018-10" db="EMBL/GenBank/DDBJ databases">
        <title>A high-quality apple genome assembly.</title>
        <authorList>
            <person name="Hu J."/>
        </authorList>
    </citation>
    <scope>NUCLEOTIDE SEQUENCE [LARGE SCALE GENOMIC DNA]</scope>
    <source>
        <strain evidence="3">cv. HFTH1</strain>
        <tissue evidence="2">Young leaf</tissue>
    </source>
</reference>
<evidence type="ECO:0000256" key="1">
    <source>
        <dbReference type="SAM" id="MobiDB-lite"/>
    </source>
</evidence>